<gene>
    <name evidence="1" type="ORF">NYR97_01410</name>
</gene>
<sequence>MNNNNHDRITMLNNFCQKIDEVVRKINQPNIDQQECHSMIILPEYYFSRNMKSALVAKAMDEDTKNKLFKGLIETSKLHSKTLLIPGTIAFRKSLKTKPNRFEKLFSHLNNDKINEPFDQDYYGKKDAHNPGSIEQLVQLVYSRIFFGEKYVLENFHIYQNKTYAMLNGETKFKYAKKAGFFETQGATSEIQFHAPDTQRSGFAEILGKKFCFEICYDHSEGIARKEKEKNDPFSLPPPLSYSTFRCSRIQRGQRRGQAKRILYTCINKPRGKRSKKTRK</sequence>
<evidence type="ECO:0000313" key="2">
    <source>
        <dbReference type="Proteomes" id="UP001302716"/>
    </source>
</evidence>
<organism evidence="1 2">
    <name type="scientific">Xanthomonas hydrangeae</name>
    <dbReference type="NCBI Taxonomy" id="2775159"/>
    <lineage>
        <taxon>Bacteria</taxon>
        <taxon>Pseudomonadati</taxon>
        <taxon>Pseudomonadota</taxon>
        <taxon>Gammaproteobacteria</taxon>
        <taxon>Lysobacterales</taxon>
        <taxon>Lysobacteraceae</taxon>
        <taxon>Xanthomonas</taxon>
    </lineage>
</organism>
<evidence type="ECO:0000313" key="1">
    <source>
        <dbReference type="EMBL" id="WOB50114.1"/>
    </source>
</evidence>
<dbReference type="RefSeq" id="WP_316696259.1">
    <property type="nucleotide sequence ID" value="NZ_CP103836.1"/>
</dbReference>
<reference evidence="1 2" key="1">
    <citation type="submission" date="2022-08" db="EMBL/GenBank/DDBJ databases">
        <title>Whole genome sequencing-based tracing of a 2022 introduction and outbreak of Xanthomonas hortorum pv. pelargonii.</title>
        <authorList>
            <person name="Iruegas-Bocardo F."/>
            <person name="Weisberg A.K."/>
            <person name="Riutta E.R."/>
            <person name="Kilday K."/>
            <person name="Bonkowski J.C."/>
            <person name="Creswell T."/>
            <person name="Daughtrey M.L."/>
            <person name="Rane K."/>
            <person name="Grunwald N.J."/>
            <person name="Chang J.H."/>
            <person name="Putnam M.L."/>
        </authorList>
    </citation>
    <scope>NUCLEOTIDE SEQUENCE [LARGE SCALE GENOMIC DNA]</scope>
    <source>
        <strain evidence="1 2">22-323</strain>
    </source>
</reference>
<dbReference type="EMBL" id="CP103836">
    <property type="protein sequence ID" value="WOB50114.1"/>
    <property type="molecule type" value="Genomic_DNA"/>
</dbReference>
<name>A0AAU0BAL2_9XANT</name>
<dbReference type="AlphaFoldDB" id="A0AAU0BAL2"/>
<keyword evidence="2" id="KW-1185">Reference proteome</keyword>
<dbReference type="Proteomes" id="UP001302716">
    <property type="component" value="Chromosome"/>
</dbReference>
<protein>
    <submittedName>
        <fullName evidence="1">Uncharacterized protein</fullName>
    </submittedName>
</protein>
<proteinExistence type="predicted"/>
<accession>A0AAU0BAL2</accession>